<dbReference type="Proteomes" id="UP000002748">
    <property type="component" value="Unassembled WGS sequence"/>
</dbReference>
<dbReference type="AlphaFoldDB" id="J6EV54"/>
<gene>
    <name evidence="2" type="ORF">A1Q1_04738</name>
</gene>
<sequence>MWSAPRQRALSASGPSAQSRAPTAAAILPSLAHNLLPLPLTSENCVGMCKERVDATPGIDCDRRLTAGNVVHTLGGKQAGLLGRHPRGKQPLERMSWPFDIHAGRKTHDSVEGEVMKREEEVEAVLYSDGAVRDDGCAPDAKAVRTAVAPRDRGWQHLPTSPALTPEVVRGPSSASTSWHHGLGR</sequence>
<evidence type="ECO:0000313" key="2">
    <source>
        <dbReference type="EMBL" id="EJT46667.1"/>
    </source>
</evidence>
<protein>
    <submittedName>
        <fullName evidence="2">Uncharacterized protein</fullName>
    </submittedName>
</protein>
<dbReference type="KEGG" id="tasa:A1Q1_04738"/>
<dbReference type="EMBL" id="ALBS01000281">
    <property type="protein sequence ID" value="EJT46667.1"/>
    <property type="molecule type" value="Genomic_DNA"/>
</dbReference>
<dbReference type="HOGENOM" id="CLU_1462342_0_0_1"/>
<evidence type="ECO:0000256" key="1">
    <source>
        <dbReference type="SAM" id="MobiDB-lite"/>
    </source>
</evidence>
<comment type="caution">
    <text evidence="2">The sequence shown here is derived from an EMBL/GenBank/DDBJ whole genome shotgun (WGS) entry which is preliminary data.</text>
</comment>
<name>J6EV54_TRIAS</name>
<accession>J6EV54</accession>
<dbReference type="RefSeq" id="XP_014178451.1">
    <property type="nucleotide sequence ID" value="XM_014322976.1"/>
</dbReference>
<organism evidence="2 3">
    <name type="scientific">Trichosporon asahii var. asahii (strain ATCC 90039 / CBS 2479 / JCM 2466 / KCTC 7840 / NBRC 103889/ NCYC 2677 / UAMH 7654)</name>
    <name type="common">Yeast</name>
    <dbReference type="NCBI Taxonomy" id="1186058"/>
    <lineage>
        <taxon>Eukaryota</taxon>
        <taxon>Fungi</taxon>
        <taxon>Dikarya</taxon>
        <taxon>Basidiomycota</taxon>
        <taxon>Agaricomycotina</taxon>
        <taxon>Tremellomycetes</taxon>
        <taxon>Trichosporonales</taxon>
        <taxon>Trichosporonaceae</taxon>
        <taxon>Trichosporon</taxon>
    </lineage>
</organism>
<dbReference type="VEuPathDB" id="FungiDB:A1Q1_04738"/>
<proteinExistence type="predicted"/>
<evidence type="ECO:0000313" key="3">
    <source>
        <dbReference type="Proteomes" id="UP000002748"/>
    </source>
</evidence>
<reference evidence="2 3" key="1">
    <citation type="journal article" date="2012" name="Eukaryot. Cell">
        <title>Draft genome sequence of CBS 2479, the standard type strain of Trichosporon asahii.</title>
        <authorList>
            <person name="Yang R.Y."/>
            <person name="Li H.T."/>
            <person name="Zhu H."/>
            <person name="Zhou G.P."/>
            <person name="Wang M."/>
            <person name="Wang L."/>
        </authorList>
    </citation>
    <scope>NUCLEOTIDE SEQUENCE [LARGE SCALE GENOMIC DNA]</scope>
    <source>
        <strain evidence="3">ATCC 90039 / CBS 2479 / JCM 2466 / KCTC 7840 / NCYC 2677 / UAMH 7654</strain>
    </source>
</reference>
<feature type="region of interest" description="Disordered" evidence="1">
    <location>
        <begin position="144"/>
        <end position="185"/>
    </location>
</feature>
<dbReference type="GeneID" id="25988250"/>
<feature type="region of interest" description="Disordered" evidence="1">
    <location>
        <begin position="1"/>
        <end position="21"/>
    </location>
</feature>